<feature type="compositionally biased region" description="Polar residues" evidence="5">
    <location>
        <begin position="491"/>
        <end position="505"/>
    </location>
</feature>
<keyword evidence="3" id="KW-1133">Transmembrane helix</keyword>
<evidence type="ECO:0000259" key="6">
    <source>
        <dbReference type="PROSITE" id="PS51469"/>
    </source>
</evidence>
<reference evidence="7 8" key="1">
    <citation type="submission" date="2023-08" db="EMBL/GenBank/DDBJ databases">
        <title>Black Yeasts Isolated from many extreme environments.</title>
        <authorList>
            <person name="Coleine C."/>
            <person name="Stajich J.E."/>
            <person name="Selbmann L."/>
        </authorList>
    </citation>
    <scope>NUCLEOTIDE SEQUENCE [LARGE SCALE GENOMIC DNA]</scope>
    <source>
        <strain evidence="7 8">CCFEE 536</strain>
    </source>
</reference>
<feature type="region of interest" description="Disordered" evidence="5">
    <location>
        <begin position="304"/>
        <end position="338"/>
    </location>
</feature>
<feature type="compositionally biased region" description="Polar residues" evidence="5">
    <location>
        <begin position="384"/>
        <end position="427"/>
    </location>
</feature>
<dbReference type="InterPro" id="IPR045120">
    <property type="entry name" value="Suco/Slp1-like"/>
</dbReference>
<dbReference type="Pfam" id="PF07738">
    <property type="entry name" value="Sad1_UNC"/>
    <property type="match status" value="1"/>
</dbReference>
<sequence length="597" mass="64606">MSISHDQLPRIYHTGTMLPPSPTATREVEADTDSPLDNANFLSFEEWKKQNLVKAGQSPENIGQGRIPASAPDGRRRPGINNALDALGEDSEIELDFGGFGNTGKEDEATLTWESGTKGATSTSQGDEGSSATVPASPRSRSRDAGKTCKERFNYASFDCAATVLKTNPQCRSASSVLVENKDSYMLNECAAPNKFIVVELCDDILVDTVVLANLEFFSSMFRTFRLSVSDRYPVKSDRWKDLGVYEARNNREVQAFLVENPLIWARYLRVEFLSHYGNEYYCPISLLRVHGTTMMEEFRHQEEMARGEDDVDGEEAQEALAATESVGQEPASAPVGATKETVTIASEVNHDNIDEAAAIVIGTPTSVVPSSTQAPSADATGDSAESSLENHTSHNEQPLNTSSTSQLHEGTRSVCETSGTTPSEVLLSSNSTAANTTDTPSPATGVLVGSATANAVPTPALSTSDQTLDMPPRNATSSSSHKSGASQSAKEQTTSTPVTVSSKAPAQERPASSAVHPPQPNPTTQESFFKSIHKRLQMLEANSTLSLQYIEEQSRILRDAFVKVEKRQVAKTERFLNDLNTTVTAELRGFQQHCRA</sequence>
<feature type="region of interest" description="Disordered" evidence="5">
    <location>
        <begin position="1"/>
        <end position="34"/>
    </location>
</feature>
<dbReference type="EMBL" id="JAVRRA010008526">
    <property type="protein sequence ID" value="KAK5256451.1"/>
    <property type="molecule type" value="Genomic_DNA"/>
</dbReference>
<dbReference type="Gene3D" id="2.60.120.260">
    <property type="entry name" value="Galactose-binding domain-like"/>
    <property type="match status" value="1"/>
</dbReference>
<dbReference type="PANTHER" id="PTHR12953:SF0">
    <property type="entry name" value="SUN DOMAIN-CONTAINING OSSIFICATION FACTOR"/>
    <property type="match status" value="1"/>
</dbReference>
<keyword evidence="8" id="KW-1185">Reference proteome</keyword>
<evidence type="ECO:0000313" key="7">
    <source>
        <dbReference type="EMBL" id="KAK5256451.1"/>
    </source>
</evidence>
<proteinExistence type="predicted"/>
<evidence type="ECO:0000256" key="1">
    <source>
        <dbReference type="ARBA" id="ARBA00004308"/>
    </source>
</evidence>
<feature type="compositionally biased region" description="Polar residues" evidence="5">
    <location>
        <begin position="112"/>
        <end position="134"/>
    </location>
</feature>
<feature type="region of interest" description="Disordered" evidence="5">
    <location>
        <begin position="55"/>
        <end position="81"/>
    </location>
</feature>
<protein>
    <recommendedName>
        <fullName evidence="6">SUN domain-containing protein</fullName>
    </recommendedName>
</protein>
<keyword evidence="2" id="KW-0812">Transmembrane</keyword>
<evidence type="ECO:0000313" key="8">
    <source>
        <dbReference type="Proteomes" id="UP001357485"/>
    </source>
</evidence>
<comment type="caution">
    <text evidence="7">The sequence shown here is derived from an EMBL/GenBank/DDBJ whole genome shotgun (WGS) entry which is preliminary data.</text>
</comment>
<dbReference type="PANTHER" id="PTHR12953">
    <property type="entry name" value="MEMBRANE PROTEIN CH1 RELATED"/>
    <property type="match status" value="1"/>
</dbReference>
<feature type="compositionally biased region" description="Low complexity" evidence="5">
    <location>
        <begin position="476"/>
        <end position="490"/>
    </location>
</feature>
<dbReference type="Proteomes" id="UP001357485">
    <property type="component" value="Unassembled WGS sequence"/>
</dbReference>
<accession>A0ABR0M0A5</accession>
<feature type="region of interest" description="Disordered" evidence="5">
    <location>
        <begin position="458"/>
        <end position="527"/>
    </location>
</feature>
<evidence type="ECO:0000256" key="2">
    <source>
        <dbReference type="ARBA" id="ARBA00022692"/>
    </source>
</evidence>
<feature type="region of interest" description="Disordered" evidence="5">
    <location>
        <begin position="95"/>
        <end position="145"/>
    </location>
</feature>
<keyword evidence="4" id="KW-0472">Membrane</keyword>
<dbReference type="PROSITE" id="PS51469">
    <property type="entry name" value="SUN"/>
    <property type="match status" value="1"/>
</dbReference>
<name>A0ABR0M0A5_9PEZI</name>
<feature type="compositionally biased region" description="Polar residues" evidence="5">
    <location>
        <begin position="367"/>
        <end position="376"/>
    </location>
</feature>
<organism evidence="7 8">
    <name type="scientific">Cryomyces antarcticus</name>
    <dbReference type="NCBI Taxonomy" id="329879"/>
    <lineage>
        <taxon>Eukaryota</taxon>
        <taxon>Fungi</taxon>
        <taxon>Dikarya</taxon>
        <taxon>Ascomycota</taxon>
        <taxon>Pezizomycotina</taxon>
        <taxon>Dothideomycetes</taxon>
        <taxon>Dothideomycetes incertae sedis</taxon>
        <taxon>Cryomyces</taxon>
    </lineage>
</organism>
<dbReference type="InterPro" id="IPR008979">
    <property type="entry name" value="Galactose-bd-like_sf"/>
</dbReference>
<feature type="region of interest" description="Disordered" evidence="5">
    <location>
        <begin position="367"/>
        <end position="427"/>
    </location>
</feature>
<feature type="domain" description="SUN" evidence="6">
    <location>
        <begin position="121"/>
        <end position="295"/>
    </location>
</feature>
<evidence type="ECO:0000256" key="5">
    <source>
        <dbReference type="SAM" id="MobiDB-lite"/>
    </source>
</evidence>
<dbReference type="InterPro" id="IPR012919">
    <property type="entry name" value="SUN_dom"/>
</dbReference>
<evidence type="ECO:0000256" key="3">
    <source>
        <dbReference type="ARBA" id="ARBA00022989"/>
    </source>
</evidence>
<feature type="compositionally biased region" description="Polar residues" evidence="5">
    <location>
        <begin position="458"/>
        <end position="468"/>
    </location>
</feature>
<dbReference type="SUPFAM" id="SSF49785">
    <property type="entry name" value="Galactose-binding domain-like"/>
    <property type="match status" value="1"/>
</dbReference>
<gene>
    <name evidence="7" type="ORF">LTR16_003238</name>
</gene>
<comment type="subcellular location">
    <subcellularLocation>
        <location evidence="1">Endomembrane system</location>
    </subcellularLocation>
</comment>
<evidence type="ECO:0000256" key="4">
    <source>
        <dbReference type="ARBA" id="ARBA00023136"/>
    </source>
</evidence>